<dbReference type="Gene3D" id="3.40.47.10">
    <property type="match status" value="1"/>
</dbReference>
<evidence type="ECO:0000313" key="6">
    <source>
        <dbReference type="Proteomes" id="UP001141629"/>
    </source>
</evidence>
<comment type="similarity">
    <text evidence="1">Belongs to the thiolase-like superfamily. Thiolase family.</text>
</comment>
<dbReference type="SUPFAM" id="SSF53901">
    <property type="entry name" value="Thiolase-like"/>
    <property type="match status" value="2"/>
</dbReference>
<dbReference type="InterPro" id="IPR016039">
    <property type="entry name" value="Thiolase-like"/>
</dbReference>
<dbReference type="EMBL" id="JACKVK010000001">
    <property type="protein sequence ID" value="MCV7419278.1"/>
    <property type="molecule type" value="Genomic_DNA"/>
</dbReference>
<dbReference type="PANTHER" id="PTHR18919">
    <property type="entry name" value="ACETYL-COA C-ACYLTRANSFERASE"/>
    <property type="match status" value="1"/>
</dbReference>
<proteinExistence type="inferred from homology"/>
<comment type="caution">
    <text evidence="5">The sequence shown here is derived from an EMBL/GenBank/DDBJ whole genome shotgun (WGS) entry which is preliminary data.</text>
</comment>
<dbReference type="AlphaFoldDB" id="A0A9X2YH32"/>
<evidence type="ECO:0000313" key="5">
    <source>
        <dbReference type="EMBL" id="MCV7419278.1"/>
    </source>
</evidence>
<dbReference type="RefSeq" id="WP_263994023.1">
    <property type="nucleotide sequence ID" value="NZ_JACKVK010000001.1"/>
</dbReference>
<dbReference type="Proteomes" id="UP001141629">
    <property type="component" value="Unassembled WGS sequence"/>
</dbReference>
<sequence length="511" mass="54054">MPVDPRTPVVVGVGQFTERVDAPDYRGMSSVELATEAVRAALSDTGADEVAVARAIEVFAGLRQFEICTPFGDPPLGASDNYVRSVARRVGADPARAILEPIGGNGPQHLVTELSGAIAAGEIEAALILGSENGSTLKTFAGRDNGPDHSETVGGQLEDRGYGFEQYMSEYTATHGLTGAPVQYGLLDNARRGRLGLGVTDYRHRMAELFAPFTRVAAKNPFASSPVERSVDEIETVTVENRMICDPYPRLMVARDTVNQGAAAVVMSVAAAQRLGVPEAKWIYLRGHADLTEQDLLDRVDLSVSHAARNAVAEALRGAGTGVDDVATFDLYSCFPFPVFAVCDEFGLQPDDPRGLTLTGGLPYFGGPGNSYSLHGIAETVAQMRDRPGSFGLVGANGGVMSKYSVGVYSTVPAEWAPDRSEALQADIAALPTVPVTRHADGPGTIETYSVRYDWPTTTGVIIGRLAADDTRFMALTEDDDLVALMTGGDPLGATIAVKSTEDGVNRATLA</sequence>
<dbReference type="InterPro" id="IPR040771">
    <property type="entry name" value="TLP1_add_C"/>
</dbReference>
<protein>
    <submittedName>
        <fullName evidence="5">Acetyl-CoA acetyltransferase</fullName>
    </submittedName>
</protein>
<evidence type="ECO:0000256" key="1">
    <source>
        <dbReference type="ARBA" id="ARBA00010982"/>
    </source>
</evidence>
<name>A0A9X2YH32_9MYCO</name>
<keyword evidence="2" id="KW-0808">Transferase</keyword>
<dbReference type="Pfam" id="PF18313">
    <property type="entry name" value="TLP1_add_C"/>
    <property type="match status" value="1"/>
</dbReference>
<evidence type="ECO:0000256" key="3">
    <source>
        <dbReference type="ARBA" id="ARBA00023315"/>
    </source>
</evidence>
<accession>A0A9X2YH32</accession>
<dbReference type="PANTHER" id="PTHR18919:SF139">
    <property type="entry name" value="THIOLASE-LIKE PROTEIN TYPE 1 ADDITIONAL C-TERMINAL DOMAIN-CONTAINING PROTEIN"/>
    <property type="match status" value="1"/>
</dbReference>
<dbReference type="Gene3D" id="2.40.50.840">
    <property type="match status" value="1"/>
</dbReference>
<reference evidence="5" key="1">
    <citation type="submission" date="2020-07" db="EMBL/GenBank/DDBJ databases">
        <authorList>
            <person name="Pettersson B.M.F."/>
            <person name="Behra P.R.K."/>
            <person name="Ramesh M."/>
            <person name="Das S."/>
            <person name="Dasgupta S."/>
            <person name="Kirsebom L.A."/>
        </authorList>
    </citation>
    <scope>NUCLEOTIDE SEQUENCE</scope>
    <source>
        <strain evidence="5">DSM 44838</strain>
    </source>
</reference>
<feature type="domain" description="Thiolase-like protein type 1 additional C-terminal" evidence="4">
    <location>
        <begin position="424"/>
        <end position="502"/>
    </location>
</feature>
<keyword evidence="6" id="KW-1185">Reference proteome</keyword>
<evidence type="ECO:0000256" key="2">
    <source>
        <dbReference type="ARBA" id="ARBA00022679"/>
    </source>
</evidence>
<gene>
    <name evidence="5" type="ORF">H7K45_01875</name>
</gene>
<keyword evidence="3" id="KW-0012">Acyltransferase</keyword>
<dbReference type="GO" id="GO:0016746">
    <property type="term" value="F:acyltransferase activity"/>
    <property type="evidence" value="ECO:0007669"/>
    <property type="project" value="UniProtKB-KW"/>
</dbReference>
<reference evidence="5" key="2">
    <citation type="journal article" date="2022" name="BMC Genomics">
        <title>Comparative genome analysis of mycobacteria focusing on tRNA and non-coding RNA.</title>
        <authorList>
            <person name="Behra P.R.K."/>
            <person name="Pettersson B.M.F."/>
            <person name="Ramesh M."/>
            <person name="Das S."/>
            <person name="Dasgupta S."/>
            <person name="Kirsebom L.A."/>
        </authorList>
    </citation>
    <scope>NUCLEOTIDE SEQUENCE</scope>
    <source>
        <strain evidence="5">DSM 44838</strain>
    </source>
</reference>
<dbReference type="NCBIfam" id="NF006105">
    <property type="entry name" value="PRK08257.1-4"/>
    <property type="match status" value="1"/>
</dbReference>
<organism evidence="5 6">
    <name type="scientific">Mycobacterium yunnanensis</name>
    <dbReference type="NCBI Taxonomy" id="368477"/>
    <lineage>
        <taxon>Bacteria</taxon>
        <taxon>Bacillati</taxon>
        <taxon>Actinomycetota</taxon>
        <taxon>Actinomycetes</taxon>
        <taxon>Mycobacteriales</taxon>
        <taxon>Mycobacteriaceae</taxon>
        <taxon>Mycobacterium</taxon>
    </lineage>
</organism>
<evidence type="ECO:0000259" key="4">
    <source>
        <dbReference type="Pfam" id="PF18313"/>
    </source>
</evidence>